<keyword evidence="3" id="KW-0067">ATP-binding</keyword>
<dbReference type="Pfam" id="PF04851">
    <property type="entry name" value="ResIII"/>
    <property type="match status" value="1"/>
</dbReference>
<organism evidence="3 4">
    <name type="scientific">Kaustia mangrovi</name>
    <dbReference type="NCBI Taxonomy" id="2593653"/>
    <lineage>
        <taxon>Bacteria</taxon>
        <taxon>Pseudomonadati</taxon>
        <taxon>Pseudomonadota</taxon>
        <taxon>Alphaproteobacteria</taxon>
        <taxon>Hyphomicrobiales</taxon>
        <taxon>Parvibaculaceae</taxon>
        <taxon>Kaustia</taxon>
    </lineage>
</organism>
<protein>
    <submittedName>
        <fullName evidence="3">DEAD/DEAH box helicase</fullName>
    </submittedName>
</protein>
<gene>
    <name evidence="3" type="ORF">HW532_15820</name>
</gene>
<evidence type="ECO:0000313" key="3">
    <source>
        <dbReference type="EMBL" id="QPC44030.1"/>
    </source>
</evidence>
<dbReference type="GO" id="GO:0004386">
    <property type="term" value="F:helicase activity"/>
    <property type="evidence" value="ECO:0007669"/>
    <property type="project" value="UniProtKB-KW"/>
</dbReference>
<dbReference type="PROSITE" id="PS51192">
    <property type="entry name" value="HELICASE_ATP_BIND_1"/>
    <property type="match status" value="1"/>
</dbReference>
<evidence type="ECO:0000259" key="1">
    <source>
        <dbReference type="PROSITE" id="PS51192"/>
    </source>
</evidence>
<feature type="domain" description="Helicase C-terminal" evidence="2">
    <location>
        <begin position="224"/>
        <end position="369"/>
    </location>
</feature>
<keyword evidence="3" id="KW-0378">Hydrolase</keyword>
<dbReference type="SMART" id="SM00487">
    <property type="entry name" value="DEXDc"/>
    <property type="match status" value="1"/>
</dbReference>
<dbReference type="KEGG" id="kmn:HW532_15820"/>
<dbReference type="EMBL" id="CP058214">
    <property type="protein sequence ID" value="QPC44030.1"/>
    <property type="molecule type" value="Genomic_DNA"/>
</dbReference>
<name>A0A7S8C5Z6_9HYPH</name>
<dbReference type="GO" id="GO:0005829">
    <property type="term" value="C:cytosol"/>
    <property type="evidence" value="ECO:0007669"/>
    <property type="project" value="TreeGrafter"/>
</dbReference>
<keyword evidence="4" id="KW-1185">Reference proteome</keyword>
<keyword evidence="3" id="KW-0347">Helicase</keyword>
<dbReference type="InterPro" id="IPR001650">
    <property type="entry name" value="Helicase_C-like"/>
</dbReference>
<dbReference type="Pfam" id="PF00271">
    <property type="entry name" value="Helicase_C"/>
    <property type="match status" value="1"/>
</dbReference>
<dbReference type="Gene3D" id="3.40.50.300">
    <property type="entry name" value="P-loop containing nucleotide triphosphate hydrolases"/>
    <property type="match status" value="2"/>
</dbReference>
<evidence type="ECO:0000313" key="4">
    <source>
        <dbReference type="Proteomes" id="UP000593594"/>
    </source>
</evidence>
<accession>A0A7S8C5Z6</accession>
<dbReference type="InterPro" id="IPR050742">
    <property type="entry name" value="Helicase_Restrict-Modif_Enz"/>
</dbReference>
<evidence type="ECO:0000259" key="2">
    <source>
        <dbReference type="PROSITE" id="PS51194"/>
    </source>
</evidence>
<feature type="domain" description="Helicase ATP-binding" evidence="1">
    <location>
        <begin position="17"/>
        <end position="152"/>
    </location>
</feature>
<dbReference type="GO" id="GO:0005524">
    <property type="term" value="F:ATP binding"/>
    <property type="evidence" value="ECO:0007669"/>
    <property type="project" value="InterPro"/>
</dbReference>
<keyword evidence="3" id="KW-0547">Nucleotide-binding</keyword>
<proteinExistence type="predicted"/>
<reference evidence="3 4" key="1">
    <citation type="submission" date="2020-06" db="EMBL/GenBank/DDBJ databases">
        <title>Genome sequence of 2 isolates from Red Sea Mangroves.</title>
        <authorList>
            <person name="Sefrji F."/>
            <person name="Michoud G."/>
            <person name="Merlino G."/>
            <person name="Daffonchio D."/>
        </authorList>
    </citation>
    <scope>NUCLEOTIDE SEQUENCE [LARGE SCALE GENOMIC DNA]</scope>
    <source>
        <strain evidence="3 4">R1DC25</strain>
    </source>
</reference>
<dbReference type="InterPro" id="IPR014001">
    <property type="entry name" value="Helicase_ATP-bd"/>
</dbReference>
<dbReference type="GO" id="GO:0016787">
    <property type="term" value="F:hydrolase activity"/>
    <property type="evidence" value="ECO:0007669"/>
    <property type="project" value="InterPro"/>
</dbReference>
<dbReference type="SMART" id="SM00490">
    <property type="entry name" value="HELICc"/>
    <property type="match status" value="1"/>
</dbReference>
<dbReference type="RefSeq" id="WP_213161392.1">
    <property type="nucleotide sequence ID" value="NZ_CP058214.1"/>
</dbReference>
<dbReference type="Proteomes" id="UP000593594">
    <property type="component" value="Chromosome"/>
</dbReference>
<dbReference type="PANTHER" id="PTHR47396">
    <property type="entry name" value="TYPE I RESTRICTION ENZYME ECOKI R PROTEIN"/>
    <property type="match status" value="1"/>
</dbReference>
<dbReference type="SUPFAM" id="SSF52540">
    <property type="entry name" value="P-loop containing nucleoside triphosphate hydrolases"/>
    <property type="match status" value="1"/>
</dbReference>
<sequence>MLPLRDYQARGVEQLRESYRRGARAPVYVLPTGGGKTVVFCHIGAGVAQRNRRAWVLVHRQELLEQCSRSLHGIGLSHGLVAPGYTPAPQEPIQVCSVQTLVRRIDKGAMRDVDLIIIDEAHHATAGTWRKIINARPEARLLGVTATPARTDGQGLGVQGGGVFDDMIVGPGIADLISAGHLSKPAVFAPPSQLDLSGVKMRGGDFAKGDMARAVDKPTITGDAVEHYGKICPGMPAIAFCASVDHAKHVAAQFRAAGYRAESLDGEMPSARRRALIEALGSGAVDVLTSCEIVSEGTDIPVVGAAILLRPTASQTLYLQQVGRALRPSPGKDRAIILDHVGNCLRHGLPDDDREWSLAGMPKRKGKGAAQSPDVKINQCPECFMTHPPAPQCPECGHVYEPDAQSGPKQVEGELAEITDAQAEAMRRAKRRQVGRAQTLDDLKAIAAQRGYKPGWAEHVYRARQRRRGAA</sequence>
<dbReference type="AlphaFoldDB" id="A0A7S8C5Z6"/>
<dbReference type="InterPro" id="IPR027417">
    <property type="entry name" value="P-loop_NTPase"/>
</dbReference>
<dbReference type="GO" id="GO:0003677">
    <property type="term" value="F:DNA binding"/>
    <property type="evidence" value="ECO:0007669"/>
    <property type="project" value="InterPro"/>
</dbReference>
<dbReference type="PANTHER" id="PTHR47396:SF1">
    <property type="entry name" value="ATP-DEPENDENT HELICASE IRC3-RELATED"/>
    <property type="match status" value="1"/>
</dbReference>
<dbReference type="InterPro" id="IPR006935">
    <property type="entry name" value="Helicase/UvrB_N"/>
</dbReference>
<dbReference type="PROSITE" id="PS51194">
    <property type="entry name" value="HELICASE_CTER"/>
    <property type="match status" value="1"/>
</dbReference>